<sequence>MIINSAGALRKEYFISYLKLIMNARQCSVDEAKNVTMKRLFQNNSLSLGMFSYRQFLLAYEELKETI</sequence>
<dbReference type="EMBL" id="CP012600">
    <property type="protein sequence ID" value="ALC81192.1"/>
    <property type="molecule type" value="Genomic_DNA"/>
</dbReference>
<evidence type="ECO:0000313" key="2">
    <source>
        <dbReference type="Proteomes" id="UP000067625"/>
    </source>
</evidence>
<keyword evidence="2" id="KW-1185">Reference proteome</keyword>
<gene>
    <name evidence="1" type="ORF">AM592_05975</name>
</gene>
<dbReference type="PATRIC" id="fig|1441095.3.peg.1307"/>
<evidence type="ECO:0000313" key="1">
    <source>
        <dbReference type="EMBL" id="ALC81192.1"/>
    </source>
</evidence>
<dbReference type="Proteomes" id="UP000067625">
    <property type="component" value="Chromosome"/>
</dbReference>
<organism evidence="1 2">
    <name type="scientific">Bacillus gobiensis</name>
    <dbReference type="NCBI Taxonomy" id="1441095"/>
    <lineage>
        <taxon>Bacteria</taxon>
        <taxon>Bacillati</taxon>
        <taxon>Bacillota</taxon>
        <taxon>Bacilli</taxon>
        <taxon>Bacillales</taxon>
        <taxon>Bacillaceae</taxon>
        <taxon>Bacillus</taxon>
    </lineage>
</organism>
<dbReference type="STRING" id="1441095.AM592_05975"/>
<proteinExistence type="predicted"/>
<reference evidence="1 2" key="2">
    <citation type="journal article" date="2016" name="Int. J. Syst. Evol. Microbiol.">
        <title>Bacillus gobiensis sp. nov., isolated from a soil sample.</title>
        <authorList>
            <person name="Liu B."/>
            <person name="Liu G.H."/>
            <person name="Cetin S."/>
            <person name="Schumann P."/>
            <person name="Pan Z.Z."/>
            <person name="Chen Q.Q."/>
        </authorList>
    </citation>
    <scope>NUCLEOTIDE SEQUENCE [LARGE SCALE GENOMIC DNA]</scope>
    <source>
        <strain evidence="1 2">FJAT-4402</strain>
    </source>
</reference>
<protein>
    <submittedName>
        <fullName evidence="1">Uncharacterized protein</fullName>
    </submittedName>
</protein>
<dbReference type="AlphaFoldDB" id="A0A0M3R9C3"/>
<accession>A0A0M3R9C3</accession>
<reference evidence="2" key="1">
    <citation type="submission" date="2015-08" db="EMBL/GenBank/DDBJ databases">
        <title>Genome sequencing project for genomic taxonomy and phylogenomics of Bacillus-like bacteria.</title>
        <authorList>
            <person name="Liu B."/>
            <person name="Wang J."/>
            <person name="Zhu Y."/>
            <person name="Liu G."/>
            <person name="Chen Q."/>
            <person name="Chen Z."/>
            <person name="Lan J."/>
            <person name="Che J."/>
            <person name="Ge C."/>
            <person name="Shi H."/>
            <person name="Pan Z."/>
            <person name="Liu X."/>
        </authorList>
    </citation>
    <scope>NUCLEOTIDE SEQUENCE [LARGE SCALE GENOMIC DNA]</scope>
    <source>
        <strain evidence="2">FJAT-4402</strain>
    </source>
</reference>
<name>A0A0M3R9C3_9BACI</name>